<evidence type="ECO:0000256" key="1">
    <source>
        <dbReference type="ARBA" id="ARBA00008853"/>
    </source>
</evidence>
<protein>
    <submittedName>
        <fullName evidence="6">Sugar lactone lactonase</fullName>
        <ecNumber evidence="6">3.1.1.-</ecNumber>
    </submittedName>
</protein>
<geneLocation type="plasmid" evidence="6">
    <name>PCAR9p</name>
</geneLocation>
<dbReference type="Gene3D" id="2.120.10.30">
    <property type="entry name" value="TolB, C-terminal domain"/>
    <property type="match status" value="1"/>
</dbReference>
<keyword evidence="3" id="KW-0862">Zinc</keyword>
<dbReference type="OrthoDB" id="9775406at2"/>
<dbReference type="SUPFAM" id="SSF63829">
    <property type="entry name" value="Calcium-dependent phosphotriesterase"/>
    <property type="match status" value="1"/>
</dbReference>
<evidence type="ECO:0000256" key="3">
    <source>
        <dbReference type="PIRSR" id="PIRSR605511-2"/>
    </source>
</evidence>
<dbReference type="Proteomes" id="UP000238288">
    <property type="component" value="Plasmid PCAR9p"/>
</dbReference>
<dbReference type="InterPro" id="IPR005511">
    <property type="entry name" value="SMP-30"/>
</dbReference>
<dbReference type="GeneID" id="93665925"/>
<dbReference type="RefSeq" id="WP_104644212.1">
    <property type="nucleotide sequence ID" value="NZ_AQGW01000016.1"/>
</dbReference>
<dbReference type="GO" id="GO:0019853">
    <property type="term" value="P:L-ascorbic acid biosynthetic process"/>
    <property type="evidence" value="ECO:0007669"/>
    <property type="project" value="TreeGrafter"/>
</dbReference>
<feature type="binding site" evidence="3">
    <location>
        <position position="99"/>
    </location>
    <ligand>
        <name>substrate</name>
    </ligand>
</feature>
<dbReference type="AlphaFoldDB" id="A0A2K4XFZ7"/>
<evidence type="ECO:0000313" key="5">
    <source>
        <dbReference type="EMBL" id="MBE0381711.1"/>
    </source>
</evidence>
<feature type="domain" description="SMP-30/Gluconolactonase/LRE-like region" evidence="4">
    <location>
        <begin position="16"/>
        <end position="255"/>
    </location>
</feature>
<name>A0A2K4XFZ7_PSEVC</name>
<dbReference type="EMBL" id="LT965930">
    <property type="protein sequence ID" value="SOU43231.1"/>
    <property type="molecule type" value="Genomic_DNA"/>
</dbReference>
<accession>A0A2K4XFZ7</accession>
<gene>
    <name evidence="6" type="ORF">PCAR9_P0036</name>
    <name evidence="5" type="ORF">PCARR_a3517</name>
</gene>
<keyword evidence="6" id="KW-0614">Plasmid</keyword>
<comment type="similarity">
    <text evidence="1">Belongs to the SMP-30/CGR1 family.</text>
</comment>
<proteinExistence type="inferred from homology"/>
<keyword evidence="8" id="KW-1185">Reference proteome</keyword>
<feature type="binding site" evidence="3">
    <location>
        <position position="119"/>
    </location>
    <ligand>
        <name>substrate</name>
    </ligand>
</feature>
<evidence type="ECO:0000313" key="7">
    <source>
        <dbReference type="Proteomes" id="UP000238288"/>
    </source>
</evidence>
<evidence type="ECO:0000256" key="2">
    <source>
        <dbReference type="PIRSR" id="PIRSR605511-1"/>
    </source>
</evidence>
<dbReference type="EMBL" id="AQGW01000016">
    <property type="protein sequence ID" value="MBE0381711.1"/>
    <property type="molecule type" value="Genomic_DNA"/>
</dbReference>
<dbReference type="InterPro" id="IPR011042">
    <property type="entry name" value="6-blade_b-propeller_TolB-like"/>
</dbReference>
<evidence type="ECO:0000259" key="4">
    <source>
        <dbReference type="Pfam" id="PF08450"/>
    </source>
</evidence>
<reference evidence="6 7" key="2">
    <citation type="submission" date="2017-11" db="EMBL/GenBank/DDBJ databases">
        <authorList>
            <person name="Han C.G."/>
        </authorList>
    </citation>
    <scope>NUCLEOTIDE SEQUENCE [LARGE SCALE GENOMIC DNA]</scope>
    <source>
        <strain evidence="7">ATCC 43555</strain>
        <strain evidence="6">ATCC43555</strain>
        <plasmid evidence="7">Plasmid pcar9p</plasmid>
    </source>
</reference>
<comment type="cofactor">
    <cofactor evidence="3">
        <name>Zn(2+)</name>
        <dbReference type="ChEBI" id="CHEBI:29105"/>
    </cofactor>
    <text evidence="3">Binds 1 divalent metal cation per subunit.</text>
</comment>
<keyword evidence="6" id="KW-0378">Hydrolase</keyword>
<feature type="active site" description="Proton donor/acceptor" evidence="2">
    <location>
        <position position="197"/>
    </location>
</feature>
<dbReference type="EC" id="3.1.1.-" evidence="6"/>
<dbReference type="InterPro" id="IPR013658">
    <property type="entry name" value="SGL"/>
</dbReference>
<dbReference type="GO" id="GO:0004341">
    <property type="term" value="F:gluconolactonase activity"/>
    <property type="evidence" value="ECO:0007669"/>
    <property type="project" value="TreeGrafter"/>
</dbReference>
<dbReference type="PRINTS" id="PR01790">
    <property type="entry name" value="SMP30FAMILY"/>
</dbReference>
<dbReference type="PANTHER" id="PTHR10907:SF47">
    <property type="entry name" value="REGUCALCIN"/>
    <property type="match status" value="1"/>
</dbReference>
<organism evidence="6 7">
    <name type="scientific">Pseudoalteromonas carrageenovora IAM 12662</name>
    <dbReference type="NCBI Taxonomy" id="1314868"/>
    <lineage>
        <taxon>Bacteria</taxon>
        <taxon>Pseudomonadati</taxon>
        <taxon>Pseudomonadota</taxon>
        <taxon>Gammaproteobacteria</taxon>
        <taxon>Alteromonadales</taxon>
        <taxon>Pseudoalteromonadaceae</taxon>
        <taxon>Pseudoalteromonas</taxon>
    </lineage>
</organism>
<feature type="binding site" evidence="3">
    <location>
        <position position="146"/>
    </location>
    <ligand>
        <name>a divalent metal cation</name>
        <dbReference type="ChEBI" id="CHEBI:60240"/>
    </ligand>
</feature>
<feature type="binding site" evidence="3">
    <location>
        <position position="101"/>
    </location>
    <ligand>
        <name>substrate</name>
    </ligand>
</feature>
<feature type="binding site" evidence="3">
    <location>
        <position position="18"/>
    </location>
    <ligand>
        <name>a divalent metal cation</name>
        <dbReference type="ChEBI" id="CHEBI:60240"/>
    </ligand>
</feature>
<sequence>MNTLTATVFDNTLNFVGEGPLWHPMTQTLYWVDFPNHILHSRKGDHKVEQRFDDMVTALAWVNNETLLLSSDKGLNTYNTSTHKQTFLCSVEADKPDNRSNDGRADPWGGFWISTMHSDAHENEGAIYRYYNGVVTQVVSDLTIPNGICFDKLRARAYYADSKTQKIYRFDVDSLTGSPIGESVLFFDYSSSAVSPDGAIIDSEGNMWIALWDGARVDCISPEAKVIQSLATQTPRPTCPAFGDDGTTLYVTSAQCGLEDTPVDAIPHGATLAFKNAVKGVSEPCVKIDGF</sequence>
<evidence type="ECO:0000313" key="6">
    <source>
        <dbReference type="EMBL" id="SOU43231.1"/>
    </source>
</evidence>
<keyword evidence="3" id="KW-0479">Metal-binding</keyword>
<dbReference type="Proteomes" id="UP000615003">
    <property type="component" value="Unassembled WGS sequence"/>
</dbReference>
<feature type="binding site" evidence="3">
    <location>
        <position position="197"/>
    </location>
    <ligand>
        <name>a divalent metal cation</name>
        <dbReference type="ChEBI" id="CHEBI:60240"/>
    </ligand>
</feature>
<reference evidence="5 8" key="1">
    <citation type="submission" date="2015-06" db="EMBL/GenBank/DDBJ databases">
        <title>Genome sequence of Pseudoalteromonas carrageenovora.</title>
        <authorList>
            <person name="Xie B.-B."/>
            <person name="Rong J.-C."/>
            <person name="Qin Q.-L."/>
            <person name="Zhang Y.-Z."/>
        </authorList>
    </citation>
    <scope>NUCLEOTIDE SEQUENCE [LARGE SCALE GENOMIC DNA]</scope>
    <source>
        <strain evidence="5 8">IAM 12662</strain>
    </source>
</reference>
<evidence type="ECO:0000313" key="8">
    <source>
        <dbReference type="Proteomes" id="UP000615003"/>
    </source>
</evidence>
<dbReference type="Pfam" id="PF08450">
    <property type="entry name" value="SGL"/>
    <property type="match status" value="1"/>
</dbReference>
<geneLocation type="plasmid" evidence="7">
    <name>pcar9p</name>
</geneLocation>
<dbReference type="GO" id="GO:0005509">
    <property type="term" value="F:calcium ion binding"/>
    <property type="evidence" value="ECO:0007669"/>
    <property type="project" value="TreeGrafter"/>
</dbReference>
<dbReference type="PANTHER" id="PTHR10907">
    <property type="entry name" value="REGUCALCIN"/>
    <property type="match status" value="1"/>
</dbReference>